<dbReference type="GO" id="GO:0016263">
    <property type="term" value="F:glycoprotein-N-acetylgalactosamine 3-beta-galactosyltransferase activity"/>
    <property type="evidence" value="ECO:0007669"/>
    <property type="project" value="TreeGrafter"/>
</dbReference>
<dbReference type="EMBL" id="BEYU01000090">
    <property type="protein sequence ID" value="GBG31079.1"/>
    <property type="molecule type" value="Genomic_DNA"/>
</dbReference>
<keyword evidence="11" id="KW-1185">Reference proteome</keyword>
<gene>
    <name evidence="10" type="ORF">FCC1311_073002</name>
</gene>
<evidence type="ECO:0000256" key="5">
    <source>
        <dbReference type="ARBA" id="ARBA00022989"/>
    </source>
</evidence>
<feature type="region of interest" description="Disordered" evidence="8">
    <location>
        <begin position="125"/>
        <end position="149"/>
    </location>
</feature>
<evidence type="ECO:0000256" key="9">
    <source>
        <dbReference type="SAM" id="Phobius"/>
    </source>
</evidence>
<dbReference type="Gene3D" id="3.90.550.50">
    <property type="match status" value="1"/>
</dbReference>
<keyword evidence="5 9" id="KW-1133">Transmembrane helix</keyword>
<dbReference type="PANTHER" id="PTHR23033">
    <property type="entry name" value="BETA1,3-GALACTOSYLTRANSFERASE"/>
    <property type="match status" value="1"/>
</dbReference>
<evidence type="ECO:0000256" key="4">
    <source>
        <dbReference type="ARBA" id="ARBA00022968"/>
    </source>
</evidence>
<dbReference type="GO" id="GO:0016020">
    <property type="term" value="C:membrane"/>
    <property type="evidence" value="ECO:0007669"/>
    <property type="project" value="UniProtKB-SubCell"/>
</dbReference>
<dbReference type="PANTHER" id="PTHR23033:SF14">
    <property type="entry name" value="GLYCOPROTEIN-N-ACETYLGALACTOSAMINE 3-BETA-GALACTOSYLTRANSFERASE 1-RELATED"/>
    <property type="match status" value="1"/>
</dbReference>
<feature type="region of interest" description="Disordered" evidence="8">
    <location>
        <begin position="1"/>
        <end position="23"/>
    </location>
</feature>
<dbReference type="OrthoDB" id="414175at2759"/>
<feature type="compositionally biased region" description="Polar residues" evidence="8">
    <location>
        <begin position="125"/>
        <end position="140"/>
    </location>
</feature>
<keyword evidence="7" id="KW-0175">Coiled coil</keyword>
<comment type="subcellular location">
    <subcellularLocation>
        <location evidence="1">Membrane</location>
        <topology evidence="1">Single-pass type II membrane protein</topology>
    </subcellularLocation>
</comment>
<dbReference type="InterPro" id="IPR026050">
    <property type="entry name" value="C1GALT1/C1GALT1_chp1"/>
</dbReference>
<protein>
    <submittedName>
        <fullName evidence="10">Glycoprotein-N-acetylgalactosamine 3-beta-galactosyltransferase 1</fullName>
    </submittedName>
</protein>
<evidence type="ECO:0000256" key="3">
    <source>
        <dbReference type="ARBA" id="ARBA00022692"/>
    </source>
</evidence>
<evidence type="ECO:0000256" key="6">
    <source>
        <dbReference type="ARBA" id="ARBA00023136"/>
    </source>
</evidence>
<keyword evidence="6 9" id="KW-0472">Membrane</keyword>
<organism evidence="10 11">
    <name type="scientific">Hondaea fermentalgiana</name>
    <dbReference type="NCBI Taxonomy" id="2315210"/>
    <lineage>
        <taxon>Eukaryota</taxon>
        <taxon>Sar</taxon>
        <taxon>Stramenopiles</taxon>
        <taxon>Bigyra</taxon>
        <taxon>Labyrinthulomycetes</taxon>
        <taxon>Thraustochytrida</taxon>
        <taxon>Thraustochytriidae</taxon>
        <taxon>Hondaea</taxon>
    </lineage>
</organism>
<evidence type="ECO:0000256" key="7">
    <source>
        <dbReference type="SAM" id="Coils"/>
    </source>
</evidence>
<keyword evidence="10" id="KW-0328">Glycosyltransferase</keyword>
<evidence type="ECO:0000313" key="10">
    <source>
        <dbReference type="EMBL" id="GBG31079.1"/>
    </source>
</evidence>
<evidence type="ECO:0000256" key="2">
    <source>
        <dbReference type="ARBA" id="ARBA00006462"/>
    </source>
</evidence>
<dbReference type="Proteomes" id="UP000241890">
    <property type="component" value="Unassembled WGS sequence"/>
</dbReference>
<keyword evidence="4" id="KW-0735">Signal-anchor</keyword>
<evidence type="ECO:0000256" key="1">
    <source>
        <dbReference type="ARBA" id="ARBA00004606"/>
    </source>
</evidence>
<accession>A0A2R5GL98</accession>
<feature type="coiled-coil region" evidence="7">
    <location>
        <begin position="97"/>
        <end position="124"/>
    </location>
</feature>
<dbReference type="AlphaFoldDB" id="A0A2R5GL98"/>
<dbReference type="InParanoid" id="A0A2R5GL98"/>
<evidence type="ECO:0000256" key="8">
    <source>
        <dbReference type="SAM" id="MobiDB-lite"/>
    </source>
</evidence>
<reference evidence="10 11" key="1">
    <citation type="submission" date="2017-12" db="EMBL/GenBank/DDBJ databases">
        <title>Sequencing, de novo assembly and annotation of complete genome of a new Thraustochytrid species, strain FCC1311.</title>
        <authorList>
            <person name="Sedici K."/>
            <person name="Godart F."/>
            <person name="Aiese Cigliano R."/>
            <person name="Sanseverino W."/>
            <person name="Barakat M."/>
            <person name="Ortet P."/>
            <person name="Marechal E."/>
            <person name="Cagnac O."/>
            <person name="Amato A."/>
        </authorList>
    </citation>
    <scope>NUCLEOTIDE SEQUENCE [LARGE SCALE GENOMIC DNA]</scope>
</reference>
<name>A0A2R5GL98_9STRA</name>
<comment type="caution">
    <text evidence="10">The sequence shown here is derived from an EMBL/GenBank/DDBJ whole genome shotgun (WGS) entry which is preliminary data.</text>
</comment>
<sequence>MLYQPSSDDVGDGTSSSSHFLRPKLGSKTYKRGELASVQGSRKRKTLGITLAVILLLGGYFFLYQVQLVGTPPPGQLAATSADDSQLVLDVITRSKLTRLETSLRHMHDENEALKTQLQTLSAESSATNAAKVKSSSNTESIEHRDSLHQTPLSEMKAKMESFRFYCMVPTIFARHRMDKIRAVISTWGRRCDIIKLFIDPAPEGESFPKYFPSDDPEVQVEMVQLPLVRKNDEMQRDKKYTNASCTQFGNKVPCRHIWEKVWRAWDYIYDNDLDQADFFAKIDDDTYFFVEFAKLHFALNDWDPEEPRYFGHVSHQAPKPFVNGAWVGVSRGALKKVVPVYKKMPREYGSRDKFDRNRCVDRDGASQELVEAICMDQVGIPATSITDQYGFEKVNIFRVSDALFLRKRPGTTSWYWCSETPIAFHWYKDPSDLERFEKYLYDPKDTYLSSKFFSREIADKLKKNPDEHVPAVISRKSRIPIYVFWDEIHYLWMVRENLRALRP</sequence>
<proteinExistence type="inferred from homology"/>
<evidence type="ECO:0000313" key="11">
    <source>
        <dbReference type="Proteomes" id="UP000241890"/>
    </source>
</evidence>
<keyword evidence="3 9" id="KW-0812">Transmembrane</keyword>
<comment type="similarity">
    <text evidence="2">Belongs to the glycosyltransferase 31 family. Beta3-Gal-T subfamily.</text>
</comment>
<feature type="transmembrane region" description="Helical" evidence="9">
    <location>
        <begin position="46"/>
        <end position="64"/>
    </location>
</feature>
<keyword evidence="10" id="KW-0808">Transferase</keyword>
<feature type="compositionally biased region" description="Low complexity" evidence="8">
    <location>
        <begin position="1"/>
        <end position="18"/>
    </location>
</feature>